<proteinExistence type="predicted"/>
<protein>
    <submittedName>
        <fullName evidence="3">Uncharacterized protein</fullName>
    </submittedName>
</protein>
<evidence type="ECO:0000313" key="3">
    <source>
        <dbReference type="EMBL" id="KAF2129298.1"/>
    </source>
</evidence>
<feature type="region of interest" description="Disordered" evidence="2">
    <location>
        <begin position="169"/>
        <end position="257"/>
    </location>
</feature>
<reference evidence="3" key="1">
    <citation type="journal article" date="2020" name="Stud. Mycol.">
        <title>101 Dothideomycetes genomes: a test case for predicting lifestyles and emergence of pathogens.</title>
        <authorList>
            <person name="Haridas S."/>
            <person name="Albert R."/>
            <person name="Binder M."/>
            <person name="Bloem J."/>
            <person name="Labutti K."/>
            <person name="Salamov A."/>
            <person name="Andreopoulos B."/>
            <person name="Baker S."/>
            <person name="Barry K."/>
            <person name="Bills G."/>
            <person name="Bluhm B."/>
            <person name="Cannon C."/>
            <person name="Castanera R."/>
            <person name="Culley D."/>
            <person name="Daum C."/>
            <person name="Ezra D."/>
            <person name="Gonzalez J."/>
            <person name="Henrissat B."/>
            <person name="Kuo A."/>
            <person name="Liang C."/>
            <person name="Lipzen A."/>
            <person name="Lutzoni F."/>
            <person name="Magnuson J."/>
            <person name="Mondo S."/>
            <person name="Nolan M."/>
            <person name="Ohm R."/>
            <person name="Pangilinan J."/>
            <person name="Park H.-J."/>
            <person name="Ramirez L."/>
            <person name="Alfaro M."/>
            <person name="Sun H."/>
            <person name="Tritt A."/>
            <person name="Yoshinaga Y."/>
            <person name="Zwiers L.-H."/>
            <person name="Turgeon B."/>
            <person name="Goodwin S."/>
            <person name="Spatafora J."/>
            <person name="Crous P."/>
            <person name="Grigoriev I."/>
        </authorList>
    </citation>
    <scope>NUCLEOTIDE SEQUENCE</scope>
    <source>
        <strain evidence="3">CBS 119687</strain>
    </source>
</reference>
<evidence type="ECO:0000313" key="4">
    <source>
        <dbReference type="Proteomes" id="UP000799771"/>
    </source>
</evidence>
<evidence type="ECO:0000256" key="1">
    <source>
        <dbReference type="SAM" id="Coils"/>
    </source>
</evidence>
<dbReference type="GeneID" id="54411925"/>
<dbReference type="Gene3D" id="1.10.287.1490">
    <property type="match status" value="1"/>
</dbReference>
<accession>A0A6A6AE88</accession>
<feature type="compositionally biased region" description="Basic and acidic residues" evidence="2">
    <location>
        <begin position="236"/>
        <end position="248"/>
    </location>
</feature>
<evidence type="ECO:0000256" key="2">
    <source>
        <dbReference type="SAM" id="MobiDB-lite"/>
    </source>
</evidence>
<name>A0A6A6AE88_9PLEO</name>
<dbReference type="EMBL" id="ML977506">
    <property type="protein sequence ID" value="KAF2129298.1"/>
    <property type="molecule type" value="Genomic_DNA"/>
</dbReference>
<dbReference type="RefSeq" id="XP_033523687.1">
    <property type="nucleotide sequence ID" value="XM_033671493.1"/>
</dbReference>
<sequence length="436" mass="50106">MTLSPEWMDFSDIRRHATQHFKAALDSLPPQFTVKIEKLTEEQIRIPVKSDARTNSVVRFRLLVGRVKSPTLQSIYLYFVEDTTRFLLEKLFVGDKAISKLQLKNAIWEKPFCHLIDTDIKFNGPLARTVALYYLTENGHVERFKEDHRIFFLNFRMACARIFKAQLETGSSKAQPDPTPRTPQESQQEQRDHRRSRGSLPSQNDIQDNNIASGMPSSSVETIAPQRSVQRKRKRDSTAENRLARTDPDVTTNEASEVDISDDENMFIDLHKRLKFFRKDKESKIKCLEAELSQLQQEAKDFEDRAKHAESELDDVKADLAFLRSDQVAMKTEIEDSKARTEELNTQATGLEHAKVELTRSVRQLEAEKKRLEASNAALKTERQGFKDCYEDQKGENAGLMKKNQAQENVIKALEEKHAKTKAQMHALVNELEVDG</sequence>
<dbReference type="Proteomes" id="UP000799771">
    <property type="component" value="Unassembled WGS sequence"/>
</dbReference>
<feature type="coiled-coil region" evidence="1">
    <location>
        <begin position="278"/>
        <end position="431"/>
    </location>
</feature>
<dbReference type="AlphaFoldDB" id="A0A6A6AE88"/>
<keyword evidence="1" id="KW-0175">Coiled coil</keyword>
<feature type="compositionally biased region" description="Polar residues" evidence="2">
    <location>
        <begin position="199"/>
        <end position="228"/>
    </location>
</feature>
<keyword evidence="4" id="KW-1185">Reference proteome</keyword>
<organism evidence="3 4">
    <name type="scientific">Dothidotthia symphoricarpi CBS 119687</name>
    <dbReference type="NCBI Taxonomy" id="1392245"/>
    <lineage>
        <taxon>Eukaryota</taxon>
        <taxon>Fungi</taxon>
        <taxon>Dikarya</taxon>
        <taxon>Ascomycota</taxon>
        <taxon>Pezizomycotina</taxon>
        <taxon>Dothideomycetes</taxon>
        <taxon>Pleosporomycetidae</taxon>
        <taxon>Pleosporales</taxon>
        <taxon>Dothidotthiaceae</taxon>
        <taxon>Dothidotthia</taxon>
    </lineage>
</organism>
<gene>
    <name evidence="3" type="ORF">P153DRAFT_396585</name>
</gene>